<evidence type="ECO:0000259" key="2">
    <source>
        <dbReference type="PROSITE" id="PS50125"/>
    </source>
</evidence>
<dbReference type="InterPro" id="IPR029787">
    <property type="entry name" value="Nucleotide_cyclase"/>
</dbReference>
<gene>
    <name evidence="3" type="ORF">PEVE_00012590</name>
</gene>
<dbReference type="Proteomes" id="UP001159427">
    <property type="component" value="Unassembled WGS sequence"/>
</dbReference>
<comment type="caution">
    <text evidence="3">The sequence shown here is derived from an EMBL/GenBank/DDBJ whole genome shotgun (WGS) entry which is preliminary data.</text>
</comment>
<protein>
    <recommendedName>
        <fullName evidence="2">Guanylate cyclase domain-containing protein</fullName>
    </recommendedName>
</protein>
<dbReference type="PANTHER" id="PTHR45655">
    <property type="entry name" value="GUANYLATE CYCLASE SOLUBLE SUBUNIT BETA-2"/>
    <property type="match status" value="1"/>
</dbReference>
<sequence length="91" mass="10237">MENLALTRKKIEELHCRKMGKAIADRLRLGGGKVVETCENFESVTVMFSYMDGFESICSQVGAMEIVSLVNNMFAIFGKLAEKHDVYEVVE</sequence>
<reference evidence="3 4" key="1">
    <citation type="submission" date="2022-05" db="EMBL/GenBank/DDBJ databases">
        <authorList>
            <consortium name="Genoscope - CEA"/>
            <person name="William W."/>
        </authorList>
    </citation>
    <scope>NUCLEOTIDE SEQUENCE [LARGE SCALE GENOMIC DNA]</scope>
</reference>
<dbReference type="PANTHER" id="PTHR45655:SF5">
    <property type="entry name" value="SOLUBLE GUANYLATE CYCLASE 89DA-RELATED"/>
    <property type="match status" value="1"/>
</dbReference>
<proteinExistence type="predicted"/>
<feature type="domain" description="Guanylate cyclase" evidence="2">
    <location>
        <begin position="45"/>
        <end position="91"/>
    </location>
</feature>
<dbReference type="Gene3D" id="3.30.70.1230">
    <property type="entry name" value="Nucleotide cyclase"/>
    <property type="match status" value="1"/>
</dbReference>
<evidence type="ECO:0000313" key="4">
    <source>
        <dbReference type="Proteomes" id="UP001159427"/>
    </source>
</evidence>
<dbReference type="Pfam" id="PF00211">
    <property type="entry name" value="Guanylate_cyc"/>
    <property type="match status" value="1"/>
</dbReference>
<dbReference type="EMBL" id="CALNXI010001928">
    <property type="protein sequence ID" value="CAH3179848.1"/>
    <property type="molecule type" value="Genomic_DNA"/>
</dbReference>
<organism evidence="3 4">
    <name type="scientific">Porites evermanni</name>
    <dbReference type="NCBI Taxonomy" id="104178"/>
    <lineage>
        <taxon>Eukaryota</taxon>
        <taxon>Metazoa</taxon>
        <taxon>Cnidaria</taxon>
        <taxon>Anthozoa</taxon>
        <taxon>Hexacorallia</taxon>
        <taxon>Scleractinia</taxon>
        <taxon>Fungiina</taxon>
        <taxon>Poritidae</taxon>
        <taxon>Porites</taxon>
    </lineage>
</organism>
<accession>A0ABN8RM44</accession>
<keyword evidence="1" id="KW-0456">Lyase</keyword>
<keyword evidence="4" id="KW-1185">Reference proteome</keyword>
<dbReference type="InterPro" id="IPR001054">
    <property type="entry name" value="A/G_cyclase"/>
</dbReference>
<dbReference type="SUPFAM" id="SSF55073">
    <property type="entry name" value="Nucleotide cyclase"/>
    <property type="match status" value="1"/>
</dbReference>
<dbReference type="PROSITE" id="PS50125">
    <property type="entry name" value="GUANYLATE_CYCLASE_2"/>
    <property type="match status" value="1"/>
</dbReference>
<name>A0ABN8RM44_9CNID</name>
<evidence type="ECO:0000313" key="3">
    <source>
        <dbReference type="EMBL" id="CAH3179848.1"/>
    </source>
</evidence>
<evidence type="ECO:0000256" key="1">
    <source>
        <dbReference type="ARBA" id="ARBA00023239"/>
    </source>
</evidence>